<dbReference type="InterPro" id="IPR005828">
    <property type="entry name" value="MFS_sugar_transport-like"/>
</dbReference>
<feature type="domain" description="Major facilitator superfamily (MFS) profile" evidence="7">
    <location>
        <begin position="18"/>
        <end position="315"/>
    </location>
</feature>
<feature type="transmembrane region" description="Helical" evidence="6">
    <location>
        <begin position="121"/>
        <end position="141"/>
    </location>
</feature>
<sequence length="315" mass="33636">MGLQVWLAVLGSWLLGLLDLFTSVALIFEGYNQGVMGSVSNTPSFMQMAASSVDARGTVVDATEQGGLVAAYYLGAMFGCSIGGKTGDKLGRKKGVWIGACSCIQGAALMCASVNSNMFLIARIIAGIGIGLNNAIVLPRVSELSQAHNRSAAFSLVLTTNFAGIILAYWLKFGVRNSGEPFKWRLSLGFMAIPMVTVFLTVILLPDSPRWLVSNGRREEAIEILAKVRGDVSHGDPTLLAEVEHLEAVVASANHPRNHLRSIVIGPHSGALHLGHRAWLGFALQLSQQRTGILIVAIWAGTLFALTVFDSYKSA</sequence>
<evidence type="ECO:0000256" key="3">
    <source>
        <dbReference type="ARBA" id="ARBA00022692"/>
    </source>
</evidence>
<comment type="similarity">
    <text evidence="2">Belongs to the major facilitator superfamily. Sugar transporter (TC 2.A.1.1) family.</text>
</comment>
<accession>A0ABR0LP45</accession>
<dbReference type="PROSITE" id="PS50850">
    <property type="entry name" value="MFS"/>
    <property type="match status" value="1"/>
</dbReference>
<dbReference type="InterPro" id="IPR020846">
    <property type="entry name" value="MFS_dom"/>
</dbReference>
<name>A0ABR0LP45_9PEZI</name>
<evidence type="ECO:0000256" key="2">
    <source>
        <dbReference type="ARBA" id="ARBA00010992"/>
    </source>
</evidence>
<dbReference type="SUPFAM" id="SSF103473">
    <property type="entry name" value="MFS general substrate transporter"/>
    <property type="match status" value="1"/>
</dbReference>
<comment type="subcellular location">
    <subcellularLocation>
        <location evidence="1">Membrane</location>
        <topology evidence="1">Multi-pass membrane protein</topology>
    </subcellularLocation>
</comment>
<dbReference type="Pfam" id="PF00083">
    <property type="entry name" value="Sugar_tr"/>
    <property type="match status" value="1"/>
</dbReference>
<organism evidence="8 9">
    <name type="scientific">Cryomyces antarcticus</name>
    <dbReference type="NCBI Taxonomy" id="329879"/>
    <lineage>
        <taxon>Eukaryota</taxon>
        <taxon>Fungi</taxon>
        <taxon>Dikarya</taxon>
        <taxon>Ascomycota</taxon>
        <taxon>Pezizomycotina</taxon>
        <taxon>Dothideomycetes</taxon>
        <taxon>Dothideomycetes incertae sedis</taxon>
        <taxon>Cryomyces</taxon>
    </lineage>
</organism>
<proteinExistence type="inferred from homology"/>
<comment type="caution">
    <text evidence="8">The sequence shown here is derived from an EMBL/GenBank/DDBJ whole genome shotgun (WGS) entry which is preliminary data.</text>
</comment>
<keyword evidence="4 6" id="KW-1133">Transmembrane helix</keyword>
<dbReference type="PANTHER" id="PTHR48022:SF44">
    <property type="entry name" value="SUGAR TRANSPORTER, PUTATIVE (AFU_ORTHOLOGUE AFUA_4G14610)-RELATED"/>
    <property type="match status" value="1"/>
</dbReference>
<gene>
    <name evidence="8" type="ORF">LTR16_003366</name>
</gene>
<evidence type="ECO:0000256" key="6">
    <source>
        <dbReference type="SAM" id="Phobius"/>
    </source>
</evidence>
<dbReference type="InterPro" id="IPR036259">
    <property type="entry name" value="MFS_trans_sf"/>
</dbReference>
<evidence type="ECO:0000256" key="1">
    <source>
        <dbReference type="ARBA" id="ARBA00004141"/>
    </source>
</evidence>
<dbReference type="EMBL" id="JAVRRA010016759">
    <property type="protein sequence ID" value="KAK5201236.1"/>
    <property type="molecule type" value="Genomic_DNA"/>
</dbReference>
<feature type="transmembrane region" description="Helical" evidence="6">
    <location>
        <begin position="6"/>
        <end position="28"/>
    </location>
</feature>
<feature type="transmembrane region" description="Helical" evidence="6">
    <location>
        <begin position="153"/>
        <end position="172"/>
    </location>
</feature>
<keyword evidence="3 6" id="KW-0812">Transmembrane</keyword>
<dbReference type="Proteomes" id="UP001357485">
    <property type="component" value="Unassembled WGS sequence"/>
</dbReference>
<protein>
    <recommendedName>
        <fullName evidence="7">Major facilitator superfamily (MFS) profile domain-containing protein</fullName>
    </recommendedName>
</protein>
<dbReference type="Gene3D" id="1.20.1250.20">
    <property type="entry name" value="MFS general substrate transporter like domains"/>
    <property type="match status" value="1"/>
</dbReference>
<evidence type="ECO:0000313" key="8">
    <source>
        <dbReference type="EMBL" id="KAK5201236.1"/>
    </source>
</evidence>
<feature type="transmembrane region" description="Helical" evidence="6">
    <location>
        <begin position="184"/>
        <end position="205"/>
    </location>
</feature>
<feature type="transmembrane region" description="Helical" evidence="6">
    <location>
        <begin position="291"/>
        <end position="309"/>
    </location>
</feature>
<evidence type="ECO:0000256" key="4">
    <source>
        <dbReference type="ARBA" id="ARBA00022989"/>
    </source>
</evidence>
<keyword evidence="9" id="KW-1185">Reference proteome</keyword>
<evidence type="ECO:0000256" key="5">
    <source>
        <dbReference type="ARBA" id="ARBA00023136"/>
    </source>
</evidence>
<evidence type="ECO:0000313" key="9">
    <source>
        <dbReference type="Proteomes" id="UP001357485"/>
    </source>
</evidence>
<dbReference type="PANTHER" id="PTHR48022">
    <property type="entry name" value="PLASTIDIC GLUCOSE TRANSPORTER 4"/>
    <property type="match status" value="1"/>
</dbReference>
<reference evidence="8 9" key="1">
    <citation type="submission" date="2023-08" db="EMBL/GenBank/DDBJ databases">
        <title>Black Yeasts Isolated from many extreme environments.</title>
        <authorList>
            <person name="Coleine C."/>
            <person name="Stajich J.E."/>
            <person name="Selbmann L."/>
        </authorList>
    </citation>
    <scope>NUCLEOTIDE SEQUENCE [LARGE SCALE GENOMIC DNA]</scope>
    <source>
        <strain evidence="8 9">CCFEE 536</strain>
    </source>
</reference>
<dbReference type="InterPro" id="IPR050360">
    <property type="entry name" value="MFS_Sugar_Transporters"/>
</dbReference>
<evidence type="ECO:0000259" key="7">
    <source>
        <dbReference type="PROSITE" id="PS50850"/>
    </source>
</evidence>
<keyword evidence="5 6" id="KW-0472">Membrane</keyword>